<dbReference type="AlphaFoldDB" id="A0A093UXY8"/>
<reference key="1">
    <citation type="journal article" date="2014" name="PLoS Genet.">
        <title>Signature Gene Expression Reveals Novel Clues to the Molecular Mechanisms of Dimorphic Transition in Penicillium marneffei.</title>
        <authorList>
            <person name="Yang E."/>
            <person name="Wang G."/>
            <person name="Cai J."/>
            <person name="Woo P.C."/>
            <person name="Lau S.K."/>
            <person name="Yuen K.-Y."/>
            <person name="Chow W.-N."/>
            <person name="Lin X."/>
        </authorList>
    </citation>
    <scope>NUCLEOTIDE SEQUENCE [LARGE SCALE GENOMIC DNA]</scope>
    <source>
        <strain>PM1</strain>
    </source>
</reference>
<dbReference type="EMBL" id="JPOX01000043">
    <property type="protein sequence ID" value="KFX42574.1"/>
    <property type="molecule type" value="Genomic_DNA"/>
</dbReference>
<organism evidence="1">
    <name type="scientific">Talaromyces marneffei PM1</name>
    <dbReference type="NCBI Taxonomy" id="1077442"/>
    <lineage>
        <taxon>Eukaryota</taxon>
        <taxon>Fungi</taxon>
        <taxon>Dikarya</taxon>
        <taxon>Ascomycota</taxon>
        <taxon>Pezizomycotina</taxon>
        <taxon>Eurotiomycetes</taxon>
        <taxon>Eurotiomycetidae</taxon>
        <taxon>Eurotiales</taxon>
        <taxon>Trichocomaceae</taxon>
        <taxon>Talaromyces</taxon>
        <taxon>Talaromyces sect. Talaromyces</taxon>
    </lineage>
</organism>
<evidence type="ECO:0000313" key="1">
    <source>
        <dbReference type="EMBL" id="KFX42574.1"/>
    </source>
</evidence>
<proteinExistence type="predicted"/>
<dbReference type="HOGENOM" id="CLU_1678518_0_0_1"/>
<reference evidence="1" key="2">
    <citation type="journal article" date="2014" name="PLoS Genet.">
        <title>Signature gene expression reveals novel clues to the molecular mechanisms of dimorphic transition in Penicillium marneffei.</title>
        <authorList>
            <person name="Yang E."/>
            <person name="Wang G."/>
            <person name="Cai J."/>
            <person name="Woo P.C."/>
            <person name="Lau S.K."/>
            <person name="Yuen K.-Y."/>
            <person name="Chow W.-N."/>
            <person name="Lin X."/>
        </authorList>
    </citation>
    <scope>NUCLEOTIDE SEQUENCE</scope>
    <source>
        <strain evidence="1">PM1</strain>
    </source>
</reference>
<accession>A0A093UXY8</accession>
<sequence>MAVSSQERHNKLCVAWYNFLVWLYRYRLIRITNLGNTDVVNILSLPQRLTWSTIELNDGSWEFGLPLRHVGNFQKLVRKVSSNAKIDVEYNPLLVPIHDDRYFESFPRARIMNGIWLEERVKRIYGAPKEFYMDLVCIQKWIAEELSGHIG</sequence>
<gene>
    <name evidence="1" type="ORF">GQ26_0430590</name>
</gene>
<comment type="caution">
    <text evidence="1">The sequence shown here is derived from an EMBL/GenBank/DDBJ whole genome shotgun (WGS) entry which is preliminary data.</text>
</comment>
<protein>
    <submittedName>
        <fullName evidence="1">Superkiller protein 3</fullName>
    </submittedName>
</protein>
<name>A0A093UXY8_TALMA</name>